<evidence type="ECO:0000313" key="2">
    <source>
        <dbReference type="Proteomes" id="UP000677515"/>
    </source>
</evidence>
<keyword evidence="2" id="KW-1185">Reference proteome</keyword>
<dbReference type="Proteomes" id="UP000677515">
    <property type="component" value="Chromosome"/>
</dbReference>
<proteinExistence type="predicted"/>
<evidence type="ECO:0000313" key="1">
    <source>
        <dbReference type="EMBL" id="BCQ37048.1"/>
    </source>
</evidence>
<protein>
    <recommendedName>
        <fullName evidence="3">Fimbrial protein</fullName>
    </recommendedName>
</protein>
<evidence type="ECO:0008006" key="3">
    <source>
        <dbReference type="Google" id="ProtNLM"/>
    </source>
</evidence>
<sequence>MKRIVGGFWRILLLSLLISPAYGGVTLVTTDVAYGYRDCQMVDNGNGTSTVKAVVKFKTSSGRTNNLQFLGRGVLFYNYSSSGVLVSVRPNSAFMDGIKLGSYSGDDYIVLYNVGLKGLPFDAEFKIIFNNSILESWPGVVIRAANVTVGFTDVADITGGVYISRNSVTCQTISDPTHPPARDIILTVTAPDWDLGEIKSGEQVIPLSTSSEKLCMRYNGGGAARRLFIVTASSKNGTVNNKFQLKNIQDNSQNIPYQLTLDSGTSKVDLPNNSFSSLQLLEDRTSCFLPTFRTFAPEGIKNGDYSDVLTFNIATKA</sequence>
<organism evidence="1 2">
    <name type="scientific">Erwinia rhapontici</name>
    <name type="common">Pectobacterium rhapontici</name>
    <dbReference type="NCBI Taxonomy" id="55212"/>
    <lineage>
        <taxon>Bacteria</taxon>
        <taxon>Pseudomonadati</taxon>
        <taxon>Pseudomonadota</taxon>
        <taxon>Gammaproteobacteria</taxon>
        <taxon>Enterobacterales</taxon>
        <taxon>Erwiniaceae</taxon>
        <taxon>Erwinia</taxon>
    </lineage>
</organism>
<accession>A0ABM7N6G8</accession>
<name>A0ABM7N6G8_ERWRD</name>
<dbReference type="RefSeq" id="WP_212813446.1">
    <property type="nucleotide sequence ID" value="NZ_AP024329.1"/>
</dbReference>
<dbReference type="EMBL" id="AP024329">
    <property type="protein sequence ID" value="BCQ37048.1"/>
    <property type="molecule type" value="Genomic_DNA"/>
</dbReference>
<gene>
    <name evidence="1" type="ORF">ERHA53_43910</name>
</gene>
<reference evidence="1 2" key="1">
    <citation type="submission" date="2021-01" db="EMBL/GenBank/DDBJ databases">
        <title>Complete genome sequence of Erwinia rhapontici MAFF 311153.</title>
        <authorList>
            <person name="Morohoshi T."/>
            <person name="Someya N."/>
        </authorList>
    </citation>
    <scope>NUCLEOTIDE SEQUENCE [LARGE SCALE GENOMIC DNA]</scope>
    <source>
        <strain evidence="1 2">MAFF 311153</strain>
    </source>
</reference>